<protein>
    <submittedName>
        <fullName evidence="1">OsmC family protein</fullName>
    </submittedName>
</protein>
<dbReference type="SUPFAM" id="SSF82784">
    <property type="entry name" value="OsmC-like"/>
    <property type="match status" value="1"/>
</dbReference>
<name>A0AA41XH67_9MICO</name>
<evidence type="ECO:0000313" key="2">
    <source>
        <dbReference type="Proteomes" id="UP001165587"/>
    </source>
</evidence>
<dbReference type="AlphaFoldDB" id="A0AA41XH67"/>
<sequence length="160" mass="17271">MTPEHHYSVDVEWLGNRGTGTSHYRDYGRQGLLTAAGKHDIEVSADKTFHGDRDRWNPEELLLAALAECHMLSFLHVAVLHGLVVTAYTDAATGTLVQQGDGGRFTSAELHPVVTLAVAEGAASPSEEEFAALHREAAEKCFIANSVNFPVGHSPRLVVA</sequence>
<dbReference type="PANTHER" id="PTHR42830:SF2">
    <property type="entry name" value="OSMC_OHR FAMILY PROTEIN"/>
    <property type="match status" value="1"/>
</dbReference>
<proteinExistence type="predicted"/>
<dbReference type="Proteomes" id="UP001165587">
    <property type="component" value="Unassembled WGS sequence"/>
</dbReference>
<accession>A0AA41XH67</accession>
<dbReference type="Gene3D" id="3.30.300.20">
    <property type="match status" value="1"/>
</dbReference>
<dbReference type="EMBL" id="JANLCK010000005">
    <property type="protein sequence ID" value="MCS5726388.1"/>
    <property type="molecule type" value="Genomic_DNA"/>
</dbReference>
<dbReference type="Pfam" id="PF02566">
    <property type="entry name" value="OsmC"/>
    <property type="match status" value="1"/>
</dbReference>
<evidence type="ECO:0000313" key="1">
    <source>
        <dbReference type="EMBL" id="MCS5726388.1"/>
    </source>
</evidence>
<dbReference type="InterPro" id="IPR003718">
    <property type="entry name" value="OsmC/Ohr_fam"/>
</dbReference>
<reference evidence="1" key="1">
    <citation type="submission" date="2022-08" db="EMBL/GenBank/DDBJ databases">
        <authorList>
            <person name="Deng Y."/>
            <person name="Han X.-F."/>
            <person name="Zhang Y.-Q."/>
        </authorList>
    </citation>
    <scope>NUCLEOTIDE SEQUENCE</scope>
    <source>
        <strain evidence="1">CPCC 203407</strain>
    </source>
</reference>
<organism evidence="1 2">
    <name type="scientific">Herbiconiux oxytropis</name>
    <dbReference type="NCBI Taxonomy" id="2970915"/>
    <lineage>
        <taxon>Bacteria</taxon>
        <taxon>Bacillati</taxon>
        <taxon>Actinomycetota</taxon>
        <taxon>Actinomycetes</taxon>
        <taxon>Micrococcales</taxon>
        <taxon>Microbacteriaceae</taxon>
        <taxon>Herbiconiux</taxon>
    </lineage>
</organism>
<keyword evidence="2" id="KW-1185">Reference proteome</keyword>
<dbReference type="InterPro" id="IPR015946">
    <property type="entry name" value="KH_dom-like_a/b"/>
</dbReference>
<dbReference type="RefSeq" id="WP_259528448.1">
    <property type="nucleotide sequence ID" value="NZ_JANLCK010000005.1"/>
</dbReference>
<dbReference type="InterPro" id="IPR036102">
    <property type="entry name" value="OsmC/Ohrsf"/>
</dbReference>
<comment type="caution">
    <text evidence="1">The sequence shown here is derived from an EMBL/GenBank/DDBJ whole genome shotgun (WGS) entry which is preliminary data.</text>
</comment>
<gene>
    <name evidence="1" type="ORF">N1028_10845</name>
</gene>
<dbReference type="InterPro" id="IPR052707">
    <property type="entry name" value="OsmC_Ohr_Peroxiredoxin"/>
</dbReference>
<dbReference type="PANTHER" id="PTHR42830">
    <property type="entry name" value="OSMOTICALLY INDUCIBLE FAMILY PROTEIN"/>
    <property type="match status" value="1"/>
</dbReference>